<gene>
    <name evidence="2" type="ordered locus">Fleli_2670</name>
</gene>
<dbReference type="AlphaFoldDB" id="I4AM42"/>
<name>I4AM42_BERLS</name>
<dbReference type="KEGG" id="fli:Fleli_2670"/>
<evidence type="ECO:0000313" key="2">
    <source>
        <dbReference type="EMBL" id="AFM05027.1"/>
    </source>
</evidence>
<evidence type="ECO:0008006" key="4">
    <source>
        <dbReference type="Google" id="ProtNLM"/>
    </source>
</evidence>
<proteinExistence type="predicted"/>
<dbReference type="STRING" id="880071.Fleli_2670"/>
<dbReference type="RefSeq" id="WP_014798464.1">
    <property type="nucleotide sequence ID" value="NC_018018.1"/>
</dbReference>
<keyword evidence="3" id="KW-1185">Reference proteome</keyword>
<sequence precursor="true">MKIQYHYFYHLIRKNIFFLLIICSIFLFNGTLTSCAGNKSSNQASEQEAGKKKKKKAKKCKEEGCRVRMSHYHEGSEFKGKRGNIFIRLFTPKESKYGQGRHRNNGWKSGKK</sequence>
<dbReference type="OrthoDB" id="976234at2"/>
<reference evidence="3" key="1">
    <citation type="submission" date="2012-06" db="EMBL/GenBank/DDBJ databases">
        <title>The complete genome of Flexibacter litoralis DSM 6794.</title>
        <authorList>
            <person name="Lucas S."/>
            <person name="Copeland A."/>
            <person name="Lapidus A."/>
            <person name="Glavina del Rio T."/>
            <person name="Dalin E."/>
            <person name="Tice H."/>
            <person name="Bruce D."/>
            <person name="Goodwin L."/>
            <person name="Pitluck S."/>
            <person name="Peters L."/>
            <person name="Ovchinnikova G."/>
            <person name="Lu M."/>
            <person name="Kyrpides N."/>
            <person name="Mavromatis K."/>
            <person name="Ivanova N."/>
            <person name="Brettin T."/>
            <person name="Detter J.C."/>
            <person name="Han C."/>
            <person name="Larimer F."/>
            <person name="Land M."/>
            <person name="Hauser L."/>
            <person name="Markowitz V."/>
            <person name="Cheng J.-F."/>
            <person name="Hugenholtz P."/>
            <person name="Woyke T."/>
            <person name="Wu D."/>
            <person name="Spring S."/>
            <person name="Lang E."/>
            <person name="Kopitz M."/>
            <person name="Brambilla E."/>
            <person name="Klenk H.-P."/>
            <person name="Eisen J.A."/>
        </authorList>
    </citation>
    <scope>NUCLEOTIDE SEQUENCE [LARGE SCALE GENOMIC DNA]</scope>
    <source>
        <strain evidence="3">ATCC 23117 / DSM 6794 / NBRC 15988 / NCIMB 1366 / Sio-4</strain>
    </source>
</reference>
<evidence type="ECO:0000256" key="1">
    <source>
        <dbReference type="SAM" id="MobiDB-lite"/>
    </source>
</evidence>
<dbReference type="Proteomes" id="UP000006054">
    <property type="component" value="Chromosome"/>
</dbReference>
<feature type="region of interest" description="Disordered" evidence="1">
    <location>
        <begin position="38"/>
        <end position="58"/>
    </location>
</feature>
<protein>
    <recommendedName>
        <fullName evidence="4">Lipoprotein</fullName>
    </recommendedName>
</protein>
<accession>I4AM42</accession>
<dbReference type="HOGENOM" id="CLU_2142215_0_0_10"/>
<dbReference type="PROSITE" id="PS51257">
    <property type="entry name" value="PROKAR_LIPOPROTEIN"/>
    <property type="match status" value="1"/>
</dbReference>
<organism evidence="2 3">
    <name type="scientific">Bernardetia litoralis (strain ATCC 23117 / DSM 6794 / NBRC 15988 / NCIMB 1366 / Fx l1 / Sio-4)</name>
    <name type="common">Flexibacter litoralis</name>
    <dbReference type="NCBI Taxonomy" id="880071"/>
    <lineage>
        <taxon>Bacteria</taxon>
        <taxon>Pseudomonadati</taxon>
        <taxon>Bacteroidota</taxon>
        <taxon>Cytophagia</taxon>
        <taxon>Cytophagales</taxon>
        <taxon>Bernardetiaceae</taxon>
        <taxon>Bernardetia</taxon>
    </lineage>
</organism>
<dbReference type="EMBL" id="CP003345">
    <property type="protein sequence ID" value="AFM05027.1"/>
    <property type="molecule type" value="Genomic_DNA"/>
</dbReference>
<evidence type="ECO:0000313" key="3">
    <source>
        <dbReference type="Proteomes" id="UP000006054"/>
    </source>
</evidence>